<protein>
    <submittedName>
        <fullName evidence="8">Putative Chitin binding Peritrophin-A domain-containing protein 37</fullName>
    </submittedName>
</protein>
<dbReference type="Proteomes" id="UP000747542">
    <property type="component" value="Unassembled WGS sequence"/>
</dbReference>
<dbReference type="PROSITE" id="PS50940">
    <property type="entry name" value="CHIT_BIND_II"/>
    <property type="match status" value="1"/>
</dbReference>
<gene>
    <name evidence="8" type="ORF">Hamer_G013090</name>
</gene>
<dbReference type="GO" id="GO:0008061">
    <property type="term" value="F:chitin binding"/>
    <property type="evidence" value="ECO:0007669"/>
    <property type="project" value="UniProtKB-KW"/>
</dbReference>
<proteinExistence type="predicted"/>
<evidence type="ECO:0000313" key="8">
    <source>
        <dbReference type="EMBL" id="KAG7165592.1"/>
    </source>
</evidence>
<evidence type="ECO:0000313" key="9">
    <source>
        <dbReference type="Proteomes" id="UP000747542"/>
    </source>
</evidence>
<feature type="chain" id="PRO_5035267311" evidence="6">
    <location>
        <begin position="21"/>
        <end position="102"/>
    </location>
</feature>
<name>A0A8J5MW52_HOMAM</name>
<accession>A0A8J5MW52</accession>
<evidence type="ECO:0000256" key="4">
    <source>
        <dbReference type="ARBA" id="ARBA00023157"/>
    </source>
</evidence>
<dbReference type="Pfam" id="PF01607">
    <property type="entry name" value="CBM_14"/>
    <property type="match status" value="1"/>
</dbReference>
<keyword evidence="3" id="KW-0677">Repeat</keyword>
<evidence type="ECO:0000256" key="3">
    <source>
        <dbReference type="ARBA" id="ARBA00022737"/>
    </source>
</evidence>
<dbReference type="InterPro" id="IPR002557">
    <property type="entry name" value="Chitin-bd_dom"/>
</dbReference>
<evidence type="ECO:0000256" key="5">
    <source>
        <dbReference type="ARBA" id="ARBA00023180"/>
    </source>
</evidence>
<dbReference type="PANTHER" id="PTHR23301:SF0">
    <property type="entry name" value="CHITIN-BINDING TYPE-2 DOMAIN-CONTAINING PROTEIN-RELATED"/>
    <property type="match status" value="1"/>
</dbReference>
<dbReference type="GO" id="GO:0005576">
    <property type="term" value="C:extracellular region"/>
    <property type="evidence" value="ECO:0007669"/>
    <property type="project" value="InterPro"/>
</dbReference>
<evidence type="ECO:0000256" key="1">
    <source>
        <dbReference type="ARBA" id="ARBA00022669"/>
    </source>
</evidence>
<dbReference type="InterPro" id="IPR051940">
    <property type="entry name" value="Chitin_bind-dev_reg"/>
</dbReference>
<keyword evidence="9" id="KW-1185">Reference proteome</keyword>
<feature type="signal peptide" evidence="6">
    <location>
        <begin position="1"/>
        <end position="20"/>
    </location>
</feature>
<reference evidence="8" key="1">
    <citation type="journal article" date="2021" name="Sci. Adv.">
        <title>The American lobster genome reveals insights on longevity, neural, and immune adaptations.</title>
        <authorList>
            <person name="Polinski J.M."/>
            <person name="Zimin A.V."/>
            <person name="Clark K.F."/>
            <person name="Kohn A.B."/>
            <person name="Sadowski N."/>
            <person name="Timp W."/>
            <person name="Ptitsyn A."/>
            <person name="Khanna P."/>
            <person name="Romanova D.Y."/>
            <person name="Williams P."/>
            <person name="Greenwood S.J."/>
            <person name="Moroz L.L."/>
            <person name="Walt D.R."/>
            <person name="Bodnar A.G."/>
        </authorList>
    </citation>
    <scope>NUCLEOTIDE SEQUENCE</scope>
    <source>
        <strain evidence="8">GMGI-L3</strain>
    </source>
</reference>
<dbReference type="Gene3D" id="2.170.140.10">
    <property type="entry name" value="Chitin binding domain"/>
    <property type="match status" value="1"/>
</dbReference>
<keyword evidence="1" id="KW-0147">Chitin-binding</keyword>
<dbReference type="SUPFAM" id="SSF57625">
    <property type="entry name" value="Invertebrate chitin-binding proteins"/>
    <property type="match status" value="1"/>
</dbReference>
<keyword evidence="4" id="KW-1015">Disulfide bond</keyword>
<dbReference type="InterPro" id="IPR036508">
    <property type="entry name" value="Chitin-bd_dom_sf"/>
</dbReference>
<dbReference type="SMART" id="SM00494">
    <property type="entry name" value="ChtBD2"/>
    <property type="match status" value="1"/>
</dbReference>
<evidence type="ECO:0000259" key="7">
    <source>
        <dbReference type="PROSITE" id="PS50940"/>
    </source>
</evidence>
<comment type="caution">
    <text evidence="8">The sequence shown here is derived from an EMBL/GenBank/DDBJ whole genome shotgun (WGS) entry which is preliminary data.</text>
</comment>
<feature type="domain" description="Chitin-binding type-2" evidence="7">
    <location>
        <begin position="32"/>
        <end position="91"/>
    </location>
</feature>
<keyword evidence="2 6" id="KW-0732">Signal</keyword>
<evidence type="ECO:0000256" key="2">
    <source>
        <dbReference type="ARBA" id="ARBA00022729"/>
    </source>
</evidence>
<organism evidence="8 9">
    <name type="scientific">Homarus americanus</name>
    <name type="common">American lobster</name>
    <dbReference type="NCBI Taxonomy" id="6706"/>
    <lineage>
        <taxon>Eukaryota</taxon>
        <taxon>Metazoa</taxon>
        <taxon>Ecdysozoa</taxon>
        <taxon>Arthropoda</taxon>
        <taxon>Crustacea</taxon>
        <taxon>Multicrustacea</taxon>
        <taxon>Malacostraca</taxon>
        <taxon>Eumalacostraca</taxon>
        <taxon>Eucarida</taxon>
        <taxon>Decapoda</taxon>
        <taxon>Pleocyemata</taxon>
        <taxon>Astacidea</taxon>
        <taxon>Nephropoidea</taxon>
        <taxon>Nephropidae</taxon>
        <taxon>Homarus</taxon>
    </lineage>
</organism>
<evidence type="ECO:0000256" key="6">
    <source>
        <dbReference type="SAM" id="SignalP"/>
    </source>
</evidence>
<dbReference type="PANTHER" id="PTHR23301">
    <property type="entry name" value="CHITIN BINDING PERITROPHIN-A"/>
    <property type="match status" value="1"/>
</dbReference>
<sequence length="102" mass="11156">MTRPLLLVGVFVLCVVEVRASLDGIECSKKITDECPAKDPTPPLYIADPDNCSKYCECSGGIAWSFHCDANLLYNDIKHVCDWPNNVDCGSRPIVNSSPPNV</sequence>
<keyword evidence="5" id="KW-0325">Glycoprotein</keyword>
<dbReference type="EMBL" id="JAHLQT010024020">
    <property type="protein sequence ID" value="KAG7165592.1"/>
    <property type="molecule type" value="Genomic_DNA"/>
</dbReference>
<dbReference type="AlphaFoldDB" id="A0A8J5MW52"/>